<keyword evidence="2" id="KW-1185">Reference proteome</keyword>
<evidence type="ECO:0000313" key="2">
    <source>
        <dbReference type="Proteomes" id="UP000215914"/>
    </source>
</evidence>
<organism evidence="1 2">
    <name type="scientific">Helianthus annuus</name>
    <name type="common">Common sunflower</name>
    <dbReference type="NCBI Taxonomy" id="4232"/>
    <lineage>
        <taxon>Eukaryota</taxon>
        <taxon>Viridiplantae</taxon>
        <taxon>Streptophyta</taxon>
        <taxon>Embryophyta</taxon>
        <taxon>Tracheophyta</taxon>
        <taxon>Spermatophyta</taxon>
        <taxon>Magnoliopsida</taxon>
        <taxon>eudicotyledons</taxon>
        <taxon>Gunneridae</taxon>
        <taxon>Pentapetalae</taxon>
        <taxon>asterids</taxon>
        <taxon>campanulids</taxon>
        <taxon>Asterales</taxon>
        <taxon>Asteraceae</taxon>
        <taxon>Asteroideae</taxon>
        <taxon>Heliantheae alliance</taxon>
        <taxon>Heliantheae</taxon>
        <taxon>Helianthus</taxon>
    </lineage>
</organism>
<evidence type="ECO:0000313" key="1">
    <source>
        <dbReference type="EMBL" id="OTG27254.1"/>
    </source>
</evidence>
<sequence length="57" mass="6631">MNLRWMLDRSSFESKVDLSTGLTSIDDPSIIYLILRTDNLCWVYIYPCSVFLSVTHT</sequence>
<accession>A0A251UVX6</accession>
<gene>
    <name evidence="1" type="ORF">HannXRQ_Chr04g0098081</name>
</gene>
<reference evidence="2" key="1">
    <citation type="journal article" date="2017" name="Nature">
        <title>The sunflower genome provides insights into oil metabolism, flowering and Asterid evolution.</title>
        <authorList>
            <person name="Badouin H."/>
            <person name="Gouzy J."/>
            <person name="Grassa C.J."/>
            <person name="Murat F."/>
            <person name="Staton S.E."/>
            <person name="Cottret L."/>
            <person name="Lelandais-Briere C."/>
            <person name="Owens G.L."/>
            <person name="Carrere S."/>
            <person name="Mayjonade B."/>
            <person name="Legrand L."/>
            <person name="Gill N."/>
            <person name="Kane N.C."/>
            <person name="Bowers J.E."/>
            <person name="Hubner S."/>
            <person name="Bellec A."/>
            <person name="Berard A."/>
            <person name="Berges H."/>
            <person name="Blanchet N."/>
            <person name="Boniface M.C."/>
            <person name="Brunel D."/>
            <person name="Catrice O."/>
            <person name="Chaidir N."/>
            <person name="Claudel C."/>
            <person name="Donnadieu C."/>
            <person name="Faraut T."/>
            <person name="Fievet G."/>
            <person name="Helmstetter N."/>
            <person name="King M."/>
            <person name="Knapp S.J."/>
            <person name="Lai Z."/>
            <person name="Le Paslier M.C."/>
            <person name="Lippi Y."/>
            <person name="Lorenzon L."/>
            <person name="Mandel J.R."/>
            <person name="Marage G."/>
            <person name="Marchand G."/>
            <person name="Marquand E."/>
            <person name="Bret-Mestries E."/>
            <person name="Morien E."/>
            <person name="Nambeesan S."/>
            <person name="Nguyen T."/>
            <person name="Pegot-Espagnet P."/>
            <person name="Pouilly N."/>
            <person name="Raftis F."/>
            <person name="Sallet E."/>
            <person name="Schiex T."/>
            <person name="Thomas J."/>
            <person name="Vandecasteele C."/>
            <person name="Vares D."/>
            <person name="Vear F."/>
            <person name="Vautrin S."/>
            <person name="Crespi M."/>
            <person name="Mangin B."/>
            <person name="Burke J.M."/>
            <person name="Salse J."/>
            <person name="Munos S."/>
            <person name="Vincourt P."/>
            <person name="Rieseberg L.H."/>
            <person name="Langlade N.B."/>
        </authorList>
    </citation>
    <scope>NUCLEOTIDE SEQUENCE [LARGE SCALE GENOMIC DNA]</scope>
    <source>
        <strain evidence="2">cv. SF193</strain>
    </source>
</reference>
<name>A0A251UVX6_HELAN</name>
<dbReference type="AlphaFoldDB" id="A0A251UVX6"/>
<dbReference type="Proteomes" id="UP000215914">
    <property type="component" value="Chromosome 4"/>
</dbReference>
<protein>
    <submittedName>
        <fullName evidence="1">Uncharacterized protein</fullName>
    </submittedName>
</protein>
<dbReference type="InParanoid" id="A0A251UVX6"/>
<dbReference type="EMBL" id="CM007893">
    <property type="protein sequence ID" value="OTG27254.1"/>
    <property type="molecule type" value="Genomic_DNA"/>
</dbReference>
<proteinExistence type="predicted"/>